<proteinExistence type="predicted"/>
<protein>
    <recommendedName>
        <fullName evidence="4">Ribbon-helix-helix protein CopG domain-containing protein</fullName>
    </recommendedName>
</protein>
<accession>A0AAV3XM47</accession>
<evidence type="ECO:0000313" key="2">
    <source>
        <dbReference type="EMBL" id="GET41744.1"/>
    </source>
</evidence>
<dbReference type="Proteomes" id="UP001050975">
    <property type="component" value="Unassembled WGS sequence"/>
</dbReference>
<organism evidence="2 3">
    <name type="scientific">Microseira wollei NIES-4236</name>
    <dbReference type="NCBI Taxonomy" id="2530354"/>
    <lineage>
        <taxon>Bacteria</taxon>
        <taxon>Bacillati</taxon>
        <taxon>Cyanobacteriota</taxon>
        <taxon>Cyanophyceae</taxon>
        <taxon>Oscillatoriophycideae</taxon>
        <taxon>Aerosakkonematales</taxon>
        <taxon>Aerosakkonemataceae</taxon>
        <taxon>Microseira</taxon>
    </lineage>
</organism>
<evidence type="ECO:0000256" key="1">
    <source>
        <dbReference type="SAM" id="MobiDB-lite"/>
    </source>
</evidence>
<name>A0AAV3XM47_9CYAN</name>
<feature type="region of interest" description="Disordered" evidence="1">
    <location>
        <begin position="34"/>
        <end position="59"/>
    </location>
</feature>
<sequence length="59" mass="6398">MDDLEREKLEKLAEEAGLSLSRTIAQLIRKAKVNKMTGDAGTRGQGRAGEEDAPDAVTR</sequence>
<comment type="caution">
    <text evidence="2">The sequence shown here is derived from an EMBL/GenBank/DDBJ whole genome shotgun (WGS) entry which is preliminary data.</text>
</comment>
<dbReference type="AlphaFoldDB" id="A0AAV3XM47"/>
<keyword evidence="3" id="KW-1185">Reference proteome</keyword>
<reference evidence="2" key="1">
    <citation type="submission" date="2019-10" db="EMBL/GenBank/DDBJ databases">
        <title>Draft genome sequece of Microseira wollei NIES-4236.</title>
        <authorList>
            <person name="Yamaguchi H."/>
            <person name="Suzuki S."/>
            <person name="Kawachi M."/>
        </authorList>
    </citation>
    <scope>NUCLEOTIDE SEQUENCE</scope>
    <source>
        <strain evidence="2">NIES-4236</strain>
    </source>
</reference>
<dbReference type="EMBL" id="BLAY01000132">
    <property type="protein sequence ID" value="GET41744.1"/>
    <property type="molecule type" value="Genomic_DNA"/>
</dbReference>
<evidence type="ECO:0008006" key="4">
    <source>
        <dbReference type="Google" id="ProtNLM"/>
    </source>
</evidence>
<gene>
    <name evidence="2" type="ORF">MiSe_65580</name>
</gene>
<evidence type="ECO:0000313" key="3">
    <source>
        <dbReference type="Proteomes" id="UP001050975"/>
    </source>
</evidence>